<keyword evidence="1" id="KW-1133">Transmembrane helix</keyword>
<accession>A0A397SP71</accession>
<dbReference type="AlphaFoldDB" id="A0A397SP71"/>
<dbReference type="Proteomes" id="UP000265703">
    <property type="component" value="Unassembled WGS sequence"/>
</dbReference>
<gene>
    <name evidence="2" type="ORF">C1645_263281</name>
</gene>
<sequence length="196" mass="23250">MSNRQMLPLYFPHLSPLRSRSAWFFSGFIFGSLFMLALGTLGRPSLFYNFYSLFTTFYSFYKSETGKLIVNFGKQVINYMNFFSTKDLNEKMRRGDSMVPPFFVWLFQDCPETSAHFLGILNPILLNKLYDKISEVFLEFAVDYLFLDWIFSNNWIKCIIKKVLIFGYTKYIIPHIFSSELPTIFRKRRLTPENMV</sequence>
<evidence type="ECO:0000313" key="2">
    <source>
        <dbReference type="EMBL" id="RIA87933.1"/>
    </source>
</evidence>
<organism evidence="2 3">
    <name type="scientific">Glomus cerebriforme</name>
    <dbReference type="NCBI Taxonomy" id="658196"/>
    <lineage>
        <taxon>Eukaryota</taxon>
        <taxon>Fungi</taxon>
        <taxon>Fungi incertae sedis</taxon>
        <taxon>Mucoromycota</taxon>
        <taxon>Glomeromycotina</taxon>
        <taxon>Glomeromycetes</taxon>
        <taxon>Glomerales</taxon>
        <taxon>Glomeraceae</taxon>
        <taxon>Glomus</taxon>
    </lineage>
</organism>
<evidence type="ECO:0000313" key="3">
    <source>
        <dbReference type="Proteomes" id="UP000265703"/>
    </source>
</evidence>
<evidence type="ECO:0000256" key="1">
    <source>
        <dbReference type="SAM" id="Phobius"/>
    </source>
</evidence>
<dbReference type="EMBL" id="QKYT01000286">
    <property type="protein sequence ID" value="RIA87933.1"/>
    <property type="molecule type" value="Genomic_DNA"/>
</dbReference>
<comment type="caution">
    <text evidence="2">The sequence shown here is derived from an EMBL/GenBank/DDBJ whole genome shotgun (WGS) entry which is preliminary data.</text>
</comment>
<reference evidence="2 3" key="1">
    <citation type="submission" date="2018-06" db="EMBL/GenBank/DDBJ databases">
        <title>Comparative genomics reveals the genomic features of Rhizophagus irregularis, R. cerebriforme, R. diaphanum and Gigaspora rosea, and their symbiotic lifestyle signature.</title>
        <authorList>
            <person name="Morin E."/>
            <person name="San Clemente H."/>
            <person name="Chen E.C.H."/>
            <person name="De La Providencia I."/>
            <person name="Hainaut M."/>
            <person name="Kuo A."/>
            <person name="Kohler A."/>
            <person name="Murat C."/>
            <person name="Tang N."/>
            <person name="Roy S."/>
            <person name="Loubradou J."/>
            <person name="Henrissat B."/>
            <person name="Grigoriev I.V."/>
            <person name="Corradi N."/>
            <person name="Roux C."/>
            <person name="Martin F.M."/>
        </authorList>
    </citation>
    <scope>NUCLEOTIDE SEQUENCE [LARGE SCALE GENOMIC DNA]</scope>
    <source>
        <strain evidence="2 3">DAOM 227022</strain>
    </source>
</reference>
<protein>
    <submittedName>
        <fullName evidence="2">Uncharacterized protein</fullName>
    </submittedName>
</protein>
<keyword evidence="3" id="KW-1185">Reference proteome</keyword>
<name>A0A397SP71_9GLOM</name>
<keyword evidence="1" id="KW-0472">Membrane</keyword>
<dbReference type="OrthoDB" id="2335903at2759"/>
<feature type="transmembrane region" description="Helical" evidence="1">
    <location>
        <begin position="21"/>
        <end position="39"/>
    </location>
</feature>
<proteinExistence type="predicted"/>
<keyword evidence="1" id="KW-0812">Transmembrane</keyword>